<organism evidence="1">
    <name type="scientific">Arion vulgaris</name>
    <dbReference type="NCBI Taxonomy" id="1028688"/>
    <lineage>
        <taxon>Eukaryota</taxon>
        <taxon>Metazoa</taxon>
        <taxon>Spiralia</taxon>
        <taxon>Lophotrochozoa</taxon>
        <taxon>Mollusca</taxon>
        <taxon>Gastropoda</taxon>
        <taxon>Heterobranchia</taxon>
        <taxon>Euthyneura</taxon>
        <taxon>Panpulmonata</taxon>
        <taxon>Eupulmonata</taxon>
        <taxon>Stylommatophora</taxon>
        <taxon>Helicina</taxon>
        <taxon>Arionoidea</taxon>
        <taxon>Arionidae</taxon>
        <taxon>Arion</taxon>
    </lineage>
</organism>
<dbReference type="EMBL" id="HACG01002262">
    <property type="protein sequence ID" value="CEK49127.1"/>
    <property type="molecule type" value="Transcribed_RNA"/>
</dbReference>
<name>A0A0B6XYG9_9EUPU</name>
<gene>
    <name evidence="1" type="primary">ORF6525</name>
</gene>
<dbReference type="AlphaFoldDB" id="A0A0B6XYG9"/>
<sequence>DSTSGTALEEIRARLRKTQFDYSSDSGQKVTEATPQIDYRNVLKKKDQM</sequence>
<reference evidence="1" key="1">
    <citation type="submission" date="2014-12" db="EMBL/GenBank/DDBJ databases">
        <title>Insight into the proteome of Arion vulgaris.</title>
        <authorList>
            <person name="Aradska J."/>
            <person name="Bulat T."/>
            <person name="Smidak R."/>
            <person name="Sarate P."/>
            <person name="Gangsoo J."/>
            <person name="Sialana F."/>
            <person name="Bilban M."/>
            <person name="Lubec G."/>
        </authorList>
    </citation>
    <scope>NUCLEOTIDE SEQUENCE</scope>
    <source>
        <tissue evidence="1">Skin</tissue>
    </source>
</reference>
<evidence type="ECO:0000313" key="1">
    <source>
        <dbReference type="EMBL" id="CEK49127.1"/>
    </source>
</evidence>
<protein>
    <submittedName>
        <fullName evidence="1">Uncharacterized protein</fullName>
    </submittedName>
</protein>
<accession>A0A0B6XYG9</accession>
<feature type="non-terminal residue" evidence="1">
    <location>
        <position position="1"/>
    </location>
</feature>
<proteinExistence type="predicted"/>